<feature type="region of interest" description="Disordered" evidence="1">
    <location>
        <begin position="139"/>
        <end position="213"/>
    </location>
</feature>
<proteinExistence type="predicted"/>
<sequence length="287" mass="33070">MHVVEFRQENFKGQNYIAQSTKDEVLKPHFFKRRSMDKVNTEARDPMPLVSSDKDGNKLRSQDEEETETLMLKDITFDDDFISSDGFTERVTEGPFGAATDHENEPRGREQCPIEDSNAAGLRNSNKIVSEMGDLAESSFEFDNSSDEDFQAGDKYIDSDAPRRMERRPVNTAQTHYPSEELNEGDWYSEPEDDEDIERAPGSDDEAPRHPQFIDGQNRKTFEMKVCLKFANVNVFRKAFKDWSVRHGYQFHYEKNERTRVTAVCAHDNCNYRIHASVVQGGPVFMV</sequence>
<feature type="region of interest" description="Disordered" evidence="1">
    <location>
        <begin position="90"/>
        <end position="120"/>
    </location>
</feature>
<protein>
    <recommendedName>
        <fullName evidence="2">Transposase MuDR plant domain-containing protein</fullName>
    </recommendedName>
</protein>
<evidence type="ECO:0000313" key="4">
    <source>
        <dbReference type="Proteomes" id="UP000231279"/>
    </source>
</evidence>
<feature type="domain" description="Transposase MuDR plant" evidence="2">
    <location>
        <begin position="222"/>
        <end position="287"/>
    </location>
</feature>
<feature type="compositionally biased region" description="Basic and acidic residues" evidence="1">
    <location>
        <begin position="198"/>
        <end position="209"/>
    </location>
</feature>
<feature type="compositionally biased region" description="Basic and acidic residues" evidence="1">
    <location>
        <begin position="52"/>
        <end position="62"/>
    </location>
</feature>
<comment type="caution">
    <text evidence="3">The sequence shown here is derived from an EMBL/GenBank/DDBJ whole genome shotgun (WGS) entry which is preliminary data.</text>
</comment>
<organism evidence="3 4">
    <name type="scientific">Handroanthus impetiginosus</name>
    <dbReference type="NCBI Taxonomy" id="429701"/>
    <lineage>
        <taxon>Eukaryota</taxon>
        <taxon>Viridiplantae</taxon>
        <taxon>Streptophyta</taxon>
        <taxon>Embryophyta</taxon>
        <taxon>Tracheophyta</taxon>
        <taxon>Spermatophyta</taxon>
        <taxon>Magnoliopsida</taxon>
        <taxon>eudicotyledons</taxon>
        <taxon>Gunneridae</taxon>
        <taxon>Pentapetalae</taxon>
        <taxon>asterids</taxon>
        <taxon>lamiids</taxon>
        <taxon>Lamiales</taxon>
        <taxon>Bignoniaceae</taxon>
        <taxon>Crescentiina</taxon>
        <taxon>Tabebuia alliance</taxon>
        <taxon>Handroanthus</taxon>
    </lineage>
</organism>
<evidence type="ECO:0000313" key="3">
    <source>
        <dbReference type="EMBL" id="PIN22638.1"/>
    </source>
</evidence>
<dbReference type="InterPro" id="IPR004332">
    <property type="entry name" value="Transposase_MuDR"/>
</dbReference>
<reference evidence="4" key="1">
    <citation type="journal article" date="2018" name="Gigascience">
        <title>Genome assembly of the Pink Ipe (Handroanthus impetiginosus, Bignoniaceae), a highly valued, ecologically keystone Neotropical timber forest tree.</title>
        <authorList>
            <person name="Silva-Junior O.B."/>
            <person name="Grattapaglia D."/>
            <person name="Novaes E."/>
            <person name="Collevatti R.G."/>
        </authorList>
    </citation>
    <scope>NUCLEOTIDE SEQUENCE [LARGE SCALE GENOMIC DNA]</scope>
    <source>
        <strain evidence="4">cv. UFG-1</strain>
    </source>
</reference>
<dbReference type="EMBL" id="NKXS01000721">
    <property type="protein sequence ID" value="PIN22638.1"/>
    <property type="molecule type" value="Genomic_DNA"/>
</dbReference>
<gene>
    <name evidence="3" type="ORF">CDL12_04656</name>
</gene>
<feature type="region of interest" description="Disordered" evidence="1">
    <location>
        <begin position="37"/>
        <end position="65"/>
    </location>
</feature>
<feature type="compositionally biased region" description="Basic and acidic residues" evidence="1">
    <location>
        <begin position="155"/>
        <end position="169"/>
    </location>
</feature>
<name>A0A2G9HYR1_9LAMI</name>
<dbReference type="OrthoDB" id="683469at2759"/>
<feature type="compositionally biased region" description="Acidic residues" evidence="1">
    <location>
        <begin position="181"/>
        <end position="197"/>
    </location>
</feature>
<feature type="compositionally biased region" description="Basic and acidic residues" evidence="1">
    <location>
        <begin position="100"/>
        <end position="112"/>
    </location>
</feature>
<dbReference type="AlphaFoldDB" id="A0A2G9HYR1"/>
<dbReference type="Pfam" id="PF03108">
    <property type="entry name" value="DBD_Tnp_Mut"/>
    <property type="match status" value="1"/>
</dbReference>
<keyword evidence="4" id="KW-1185">Reference proteome</keyword>
<evidence type="ECO:0000259" key="2">
    <source>
        <dbReference type="Pfam" id="PF03108"/>
    </source>
</evidence>
<accession>A0A2G9HYR1</accession>
<dbReference type="Proteomes" id="UP000231279">
    <property type="component" value="Unassembled WGS sequence"/>
</dbReference>
<evidence type="ECO:0000256" key="1">
    <source>
        <dbReference type="SAM" id="MobiDB-lite"/>
    </source>
</evidence>